<dbReference type="PANTHER" id="PTHR45765:SF1">
    <property type="entry name" value="METHIONINE--TRNA LIGASE, CYTOPLASMIC"/>
    <property type="match status" value="1"/>
</dbReference>
<organism evidence="11 12">
    <name type="scientific">Flavobacterium columnare</name>
    <dbReference type="NCBI Taxonomy" id="996"/>
    <lineage>
        <taxon>Bacteria</taxon>
        <taxon>Pseudomonadati</taxon>
        <taxon>Bacteroidota</taxon>
        <taxon>Flavobacteriia</taxon>
        <taxon>Flavobacteriales</taxon>
        <taxon>Flavobacteriaceae</taxon>
        <taxon>Flavobacterium</taxon>
    </lineage>
</organism>
<dbReference type="PANTHER" id="PTHR45765">
    <property type="entry name" value="METHIONINE--TRNA LIGASE"/>
    <property type="match status" value="1"/>
</dbReference>
<dbReference type="EMBL" id="MTCY01000048">
    <property type="protein sequence ID" value="OWP75087.1"/>
    <property type="molecule type" value="Genomic_DNA"/>
</dbReference>
<protein>
    <recommendedName>
        <fullName evidence="10">Methionyl/Leucyl tRNA synthetase domain-containing protein</fullName>
    </recommendedName>
</protein>
<dbReference type="InterPro" id="IPR014729">
    <property type="entry name" value="Rossmann-like_a/b/a_fold"/>
</dbReference>
<dbReference type="InterPro" id="IPR029038">
    <property type="entry name" value="MetRS_Zn"/>
</dbReference>
<evidence type="ECO:0000313" key="12">
    <source>
        <dbReference type="Proteomes" id="UP000198034"/>
    </source>
</evidence>
<evidence type="ECO:0000256" key="2">
    <source>
        <dbReference type="ARBA" id="ARBA00022490"/>
    </source>
</evidence>
<proteinExistence type="inferred from homology"/>
<evidence type="ECO:0000256" key="6">
    <source>
        <dbReference type="ARBA" id="ARBA00022917"/>
    </source>
</evidence>
<comment type="catalytic activity">
    <reaction evidence="8">
        <text>tRNA(Met) + L-methionine + ATP = L-methionyl-tRNA(Met) + AMP + diphosphate</text>
        <dbReference type="Rhea" id="RHEA:13481"/>
        <dbReference type="Rhea" id="RHEA-COMP:9667"/>
        <dbReference type="Rhea" id="RHEA-COMP:9698"/>
        <dbReference type="ChEBI" id="CHEBI:30616"/>
        <dbReference type="ChEBI" id="CHEBI:33019"/>
        <dbReference type="ChEBI" id="CHEBI:57844"/>
        <dbReference type="ChEBI" id="CHEBI:78442"/>
        <dbReference type="ChEBI" id="CHEBI:78530"/>
        <dbReference type="ChEBI" id="CHEBI:456215"/>
        <dbReference type="EC" id="6.1.1.10"/>
    </reaction>
</comment>
<keyword evidence="2" id="KW-0963">Cytoplasm</keyword>
<dbReference type="InterPro" id="IPR001412">
    <property type="entry name" value="aa-tRNA-synth_I_CS"/>
</dbReference>
<dbReference type="Pfam" id="PF09334">
    <property type="entry name" value="tRNA-synt_1g"/>
    <property type="match status" value="1"/>
</dbReference>
<dbReference type="AlphaFoldDB" id="A0A246GAC3"/>
<dbReference type="SUPFAM" id="SSF52374">
    <property type="entry name" value="Nucleotidylyl transferase"/>
    <property type="match status" value="1"/>
</dbReference>
<evidence type="ECO:0000256" key="8">
    <source>
        <dbReference type="ARBA" id="ARBA00047364"/>
    </source>
</evidence>
<dbReference type="SUPFAM" id="SSF47323">
    <property type="entry name" value="Anticodon-binding domain of a subclass of class I aminoacyl-tRNA synthetases"/>
    <property type="match status" value="1"/>
</dbReference>
<gene>
    <name evidence="11" type="ORF">BWK62_12780</name>
</gene>
<keyword evidence="6 9" id="KW-0648">Protein biosynthesis</keyword>
<keyword evidence="4 9" id="KW-0547">Nucleotide-binding</keyword>
<evidence type="ECO:0000256" key="1">
    <source>
        <dbReference type="ARBA" id="ARBA00008258"/>
    </source>
</evidence>
<dbReference type="InterPro" id="IPR023458">
    <property type="entry name" value="Met-tRNA_ligase_1"/>
</dbReference>
<dbReference type="Gene3D" id="2.20.28.20">
    <property type="entry name" value="Methionyl-tRNA synthetase, Zn-domain"/>
    <property type="match status" value="1"/>
</dbReference>
<comment type="similarity">
    <text evidence="1">Belongs to the class-I aminoacyl-tRNA synthetase family. MetG type 1 subfamily.</text>
</comment>
<dbReference type="GO" id="GO:0005524">
    <property type="term" value="F:ATP binding"/>
    <property type="evidence" value="ECO:0007669"/>
    <property type="project" value="UniProtKB-KW"/>
</dbReference>
<reference evidence="11 12" key="1">
    <citation type="journal article" date="2017" name="Infect. Genet. Evol.">
        <title>Comparative genome analysis of fish pathogen Flavobacterium columnare reveals extensive sequence diversity within the species.</title>
        <authorList>
            <person name="Kayansamruaj P."/>
            <person name="Dong H.T."/>
            <person name="Hirono I."/>
            <person name="Kondo H."/>
            <person name="Senapin S."/>
            <person name="Rodkhum C."/>
        </authorList>
    </citation>
    <scope>NUCLEOTIDE SEQUENCE [LARGE SCALE GENOMIC DNA]</scope>
    <source>
        <strain evidence="11 12">1214</strain>
    </source>
</reference>
<keyword evidence="7 9" id="KW-0030">Aminoacyl-tRNA synthetase</keyword>
<evidence type="ECO:0000256" key="3">
    <source>
        <dbReference type="ARBA" id="ARBA00022598"/>
    </source>
</evidence>
<evidence type="ECO:0000256" key="9">
    <source>
        <dbReference type="RuleBase" id="RU363039"/>
    </source>
</evidence>
<evidence type="ECO:0000313" key="11">
    <source>
        <dbReference type="EMBL" id="OWP75087.1"/>
    </source>
</evidence>
<dbReference type="GO" id="GO:0005829">
    <property type="term" value="C:cytosol"/>
    <property type="evidence" value="ECO:0007669"/>
    <property type="project" value="TreeGrafter"/>
</dbReference>
<dbReference type="GO" id="GO:0004825">
    <property type="term" value="F:methionine-tRNA ligase activity"/>
    <property type="evidence" value="ECO:0007669"/>
    <property type="project" value="UniProtKB-EC"/>
</dbReference>
<evidence type="ECO:0000259" key="10">
    <source>
        <dbReference type="Pfam" id="PF09334"/>
    </source>
</evidence>
<accession>A0A246GAC3</accession>
<dbReference type="PROSITE" id="PS00178">
    <property type="entry name" value="AA_TRNA_LIGASE_I"/>
    <property type="match status" value="1"/>
</dbReference>
<dbReference type="Gene3D" id="3.40.50.620">
    <property type="entry name" value="HUPs"/>
    <property type="match status" value="1"/>
</dbReference>
<keyword evidence="5 9" id="KW-0067">ATP-binding</keyword>
<dbReference type="InterPro" id="IPR009080">
    <property type="entry name" value="tRNAsynth_Ia_anticodon-bd"/>
</dbReference>
<evidence type="ECO:0000256" key="7">
    <source>
        <dbReference type="ARBA" id="ARBA00023146"/>
    </source>
</evidence>
<evidence type="ECO:0000256" key="4">
    <source>
        <dbReference type="ARBA" id="ARBA00022741"/>
    </source>
</evidence>
<dbReference type="InterPro" id="IPR015413">
    <property type="entry name" value="Methionyl/Leucyl_tRNA_Synth"/>
</dbReference>
<keyword evidence="3 9" id="KW-0436">Ligase</keyword>
<comment type="caution">
    <text evidence="11">The sequence shown here is derived from an EMBL/GenBank/DDBJ whole genome shotgun (WGS) entry which is preliminary data.</text>
</comment>
<dbReference type="Proteomes" id="UP000198034">
    <property type="component" value="Unassembled WGS sequence"/>
</dbReference>
<feature type="domain" description="Methionyl/Leucyl tRNA synthetase" evidence="10">
    <location>
        <begin position="18"/>
        <end position="391"/>
    </location>
</feature>
<name>A0A246GAC3_9FLAO</name>
<dbReference type="GO" id="GO:0006431">
    <property type="term" value="P:methionyl-tRNA aminoacylation"/>
    <property type="evidence" value="ECO:0007669"/>
    <property type="project" value="TreeGrafter"/>
</dbReference>
<sequence>MQFNISKEKKFFLLPASPTPNGRMHLGHIAGPYLKMDVLKRKIQRGGGTALLVSGSDVYESHMESKALQLGISTDEACNKFHKLILKDFEALDIEFDFFINPLDDEFRESFATREKELLQNLVDSGKVIKKDEIFIFDSVQKKYLAGCWIKGNCPNCKATTSSYLCENCGMHYRPIDIFDQKNYPDANLYDAASLYLKLDFENLLELINKVNNGSFTELFKQYIQIQGPYIRLTTPQETGIEWPVNDSEKQVIFSYTANLLAYVFFADICKEKMKLKEHPLAKDSAYTSIVSFGVDTVLPFTAGLMGIGETLDHYKSFDYYISNYLYHLNGEKFSTSRGNVIWGNDIVSISGIQPDVVRYYLTKQNPEKETKNFDINDFIDLVNTELCGKHNKAIKEAIVSSSNSPHVLCQDLFNNLQEMLVQQNNYIEPPEFAFSKLLLPVELWVSSYLKMSKEAKKNNSYWWLKGYALLVYPVMPNISKKLWRSLCFKNEINFENFFIGNQLQENIAPDVYFREISYEILEKCLPGKLQDLTN</sequence>
<evidence type="ECO:0000256" key="5">
    <source>
        <dbReference type="ARBA" id="ARBA00022840"/>
    </source>
</evidence>